<dbReference type="InterPro" id="IPR015955">
    <property type="entry name" value="Lactate_DH/Glyco_Ohase_4_C"/>
</dbReference>
<dbReference type="Pfam" id="PF02866">
    <property type="entry name" value="Ldh_1_C"/>
    <property type="match status" value="1"/>
</dbReference>
<evidence type="ECO:0000313" key="13">
    <source>
        <dbReference type="EMBL" id="SDC62379.1"/>
    </source>
</evidence>
<feature type="binding site" evidence="8">
    <location>
        <position position="173"/>
    </location>
    <ligand>
        <name>beta-D-fructose 1,6-bisphosphate</name>
        <dbReference type="ChEBI" id="CHEBI:32966"/>
        <note>allosteric activator</note>
    </ligand>
</feature>
<dbReference type="GO" id="GO:0006089">
    <property type="term" value="P:lactate metabolic process"/>
    <property type="evidence" value="ECO:0007669"/>
    <property type="project" value="TreeGrafter"/>
</dbReference>
<feature type="binding site" evidence="8">
    <location>
        <position position="93"/>
    </location>
    <ligand>
        <name>substrate</name>
    </ligand>
</feature>
<dbReference type="CDD" id="cd05292">
    <property type="entry name" value="LDH_2"/>
    <property type="match status" value="1"/>
</dbReference>
<evidence type="ECO:0000256" key="8">
    <source>
        <dbReference type="HAMAP-Rule" id="MF_00488"/>
    </source>
</evidence>
<evidence type="ECO:0000256" key="4">
    <source>
        <dbReference type="ARBA" id="ARBA00022533"/>
    </source>
</evidence>
<dbReference type="STRING" id="1612202.SAMN05421734_1147"/>
<feature type="binding site" evidence="10">
    <location>
        <begin position="15"/>
        <end position="20"/>
    </location>
    <ligand>
        <name>NAD(+)</name>
        <dbReference type="ChEBI" id="CHEBI:57540"/>
    </ligand>
</feature>
<comment type="function">
    <text evidence="8">Catalyzes the conversion of lactate to pyruvate.</text>
</comment>
<evidence type="ECO:0000256" key="9">
    <source>
        <dbReference type="PIRSR" id="PIRSR000102-1"/>
    </source>
</evidence>
<dbReference type="InterPro" id="IPR001236">
    <property type="entry name" value="Lactate/malate_DH_N"/>
</dbReference>
<dbReference type="GO" id="GO:0006096">
    <property type="term" value="P:glycolytic process"/>
    <property type="evidence" value="ECO:0007669"/>
    <property type="project" value="UniProtKB-UniRule"/>
</dbReference>
<feature type="binding site" evidence="8">
    <location>
        <begin position="153"/>
        <end position="156"/>
    </location>
    <ligand>
        <name>substrate</name>
    </ligand>
</feature>
<sequence length="318" mass="34963">MVVSSSKTRKVVIVGAGFVGSSYAYALLNQGTVHQLVLVDLDKERAEGEARDLNHGMPFASQMKIRAGDYNECRNADLVVITAGANQKPGETRLDLASKNANIMKGIVENIMETGFDGILLVATNPVDVLTQVAYDVSGLPKERVIGSGTILDTARFKYLLSDYFEVDSRNVHAYIVGEHGDTELPIWSHVQIGGLPLNVYGQIENYHEDLDMQNIFENVRDAAYHIIERKGATYYGIGLGLARLTKAILYNENSILTVSTAFNGEYGLNDVFLGIPAVVNEQGVREILRLNLSESEQEKLEHSAQVLKDMYAGISYS</sequence>
<feature type="binding site" evidence="8">
    <location>
        <position position="45"/>
    </location>
    <ligand>
        <name>NAD(+)</name>
        <dbReference type="ChEBI" id="CHEBI:57540"/>
    </ligand>
</feature>
<dbReference type="Proteomes" id="UP000242949">
    <property type="component" value="Unassembled WGS sequence"/>
</dbReference>
<evidence type="ECO:0000256" key="10">
    <source>
        <dbReference type="PIRSR" id="PIRSR000102-3"/>
    </source>
</evidence>
<feature type="domain" description="Lactate/malate dehydrogenase C-terminal" evidence="12">
    <location>
        <begin position="150"/>
        <end position="310"/>
    </location>
</feature>
<feature type="domain" description="Lactate/malate dehydrogenase N-terminal" evidence="11">
    <location>
        <begin position="10"/>
        <end position="147"/>
    </location>
</feature>
<proteinExistence type="inferred from homology"/>
<keyword evidence="6 8" id="KW-0520">NAD</keyword>
<evidence type="ECO:0000313" key="14">
    <source>
        <dbReference type="Proteomes" id="UP000242949"/>
    </source>
</evidence>
<keyword evidence="5 8" id="KW-0560">Oxidoreductase</keyword>
<dbReference type="SUPFAM" id="SSF51735">
    <property type="entry name" value="NAD(P)-binding Rossmann-fold domains"/>
    <property type="match status" value="1"/>
</dbReference>
<feature type="active site" description="Proton acceptor" evidence="8 9">
    <location>
        <position position="180"/>
    </location>
</feature>
<dbReference type="Pfam" id="PF00056">
    <property type="entry name" value="Ldh_1_N"/>
    <property type="match status" value="1"/>
</dbReference>
<dbReference type="InterPro" id="IPR022383">
    <property type="entry name" value="Lactate/malate_DH_C"/>
</dbReference>
<dbReference type="GO" id="GO:0004459">
    <property type="term" value="F:L-lactate dehydrogenase (NAD+) activity"/>
    <property type="evidence" value="ECO:0007669"/>
    <property type="project" value="UniProtKB-UniRule"/>
</dbReference>
<dbReference type="InterPro" id="IPR001557">
    <property type="entry name" value="L-lactate/malate_DH"/>
</dbReference>
<feature type="binding site" evidence="8">
    <location>
        <position position="158"/>
    </location>
    <ligand>
        <name>beta-D-fructose 1,6-bisphosphate</name>
        <dbReference type="ChEBI" id="CHEBI:32966"/>
        <note>allosteric activator</note>
    </ligand>
</feature>
<dbReference type="PRINTS" id="PR00086">
    <property type="entry name" value="LLDHDRGNASE"/>
</dbReference>
<feature type="binding site" evidence="8">
    <location>
        <begin position="123"/>
        <end position="125"/>
    </location>
    <ligand>
        <name>NAD(+)</name>
        <dbReference type="ChEBI" id="CHEBI:57540"/>
    </ligand>
</feature>
<evidence type="ECO:0000256" key="7">
    <source>
        <dbReference type="ARBA" id="ARBA00049258"/>
    </source>
</evidence>
<keyword evidence="8" id="KW-0963">Cytoplasm</keyword>
<accession>A0A1G6N3G4</accession>
<evidence type="ECO:0000256" key="1">
    <source>
        <dbReference type="ARBA" id="ARBA00004843"/>
    </source>
</evidence>
<evidence type="ECO:0000256" key="2">
    <source>
        <dbReference type="ARBA" id="ARBA00006054"/>
    </source>
</evidence>
<feature type="modified residue" description="Phosphotyrosine" evidence="8">
    <location>
        <position position="225"/>
    </location>
</feature>
<comment type="activity regulation">
    <text evidence="8">Allosterically activated by fructose 1,6-bisphosphate (FBP).</text>
</comment>
<comment type="subcellular location">
    <subcellularLocation>
        <location evidence="8">Cytoplasm</location>
    </subcellularLocation>
</comment>
<dbReference type="NCBIfam" id="TIGR01771">
    <property type="entry name" value="L-LDH-NAD"/>
    <property type="match status" value="1"/>
</dbReference>
<dbReference type="FunFam" id="3.40.50.720:FF:000018">
    <property type="entry name" value="Malate dehydrogenase"/>
    <property type="match status" value="1"/>
</dbReference>
<dbReference type="SUPFAM" id="SSF56327">
    <property type="entry name" value="LDH C-terminal domain-like"/>
    <property type="match status" value="1"/>
</dbReference>
<feature type="binding site" evidence="8">
    <location>
        <position position="234"/>
    </location>
    <ligand>
        <name>substrate</name>
    </ligand>
</feature>
<feature type="binding site" evidence="8">
    <location>
        <position position="87"/>
    </location>
    <ligand>
        <name>substrate</name>
    </ligand>
</feature>
<feature type="binding site" evidence="8">
    <location>
        <begin position="84"/>
        <end position="85"/>
    </location>
    <ligand>
        <name>NAD(+)</name>
        <dbReference type="ChEBI" id="CHEBI:57540"/>
    </ligand>
</feature>
<comment type="similarity">
    <text evidence="2 8">Belongs to the LDH/MDH superfamily. LDH family.</text>
</comment>
<dbReference type="InterPro" id="IPR018177">
    <property type="entry name" value="L-lactate_DH_AS"/>
</dbReference>
<comment type="caution">
    <text evidence="8">Lacks conserved residue(s) required for the propagation of feature annotation.</text>
</comment>
<dbReference type="InterPro" id="IPR011304">
    <property type="entry name" value="L-lactate_DH"/>
</dbReference>
<feature type="binding site" evidence="8">
    <location>
        <position position="148"/>
    </location>
    <ligand>
        <name>NAD(+)</name>
        <dbReference type="ChEBI" id="CHEBI:57540"/>
    </ligand>
</feature>
<evidence type="ECO:0000256" key="6">
    <source>
        <dbReference type="ARBA" id="ARBA00023027"/>
    </source>
</evidence>
<feature type="binding site" evidence="8">
    <location>
        <begin position="125"/>
        <end position="128"/>
    </location>
    <ligand>
        <name>substrate</name>
    </ligand>
</feature>
<dbReference type="PANTHER" id="PTHR43128:SF16">
    <property type="entry name" value="L-LACTATE DEHYDROGENASE"/>
    <property type="match status" value="1"/>
</dbReference>
<evidence type="ECO:0000256" key="3">
    <source>
        <dbReference type="ARBA" id="ARBA00012967"/>
    </source>
</evidence>
<dbReference type="NCBIfam" id="NF004863">
    <property type="entry name" value="PRK06223.1"/>
    <property type="match status" value="1"/>
</dbReference>
<feature type="binding site" evidence="8">
    <location>
        <position position="70"/>
    </location>
    <ligand>
        <name>NAD(+)</name>
        <dbReference type="ChEBI" id="CHEBI:57540"/>
    </ligand>
</feature>
<evidence type="ECO:0000259" key="12">
    <source>
        <dbReference type="Pfam" id="PF02866"/>
    </source>
</evidence>
<keyword evidence="14" id="KW-1185">Reference proteome</keyword>
<dbReference type="GO" id="GO:0005737">
    <property type="term" value="C:cytoplasm"/>
    <property type="evidence" value="ECO:0007669"/>
    <property type="project" value="UniProtKB-SubCell"/>
</dbReference>
<dbReference type="EMBL" id="FMYI01000014">
    <property type="protein sequence ID" value="SDC62379.1"/>
    <property type="molecule type" value="Genomic_DNA"/>
</dbReference>
<feature type="binding site" evidence="8 10">
    <location>
        <position position="40"/>
    </location>
    <ligand>
        <name>NAD(+)</name>
        <dbReference type="ChEBI" id="CHEBI:57540"/>
    </ligand>
</feature>
<name>A0A1G6N3G4_9BACI</name>
<protein>
    <recommendedName>
        <fullName evidence="3 8">L-lactate dehydrogenase</fullName>
        <shortName evidence="8">L-LDH</shortName>
        <ecNumber evidence="3 8">1.1.1.27</ecNumber>
    </recommendedName>
</protein>
<dbReference type="NCBIfam" id="NF000824">
    <property type="entry name" value="PRK00066.1"/>
    <property type="match status" value="1"/>
</dbReference>
<dbReference type="PANTHER" id="PTHR43128">
    <property type="entry name" value="L-2-HYDROXYCARBOXYLATE DEHYDROGENASE (NAD(P)(+))"/>
    <property type="match status" value="1"/>
</dbReference>
<dbReference type="PIRSF" id="PIRSF000102">
    <property type="entry name" value="Lac_mal_DH"/>
    <property type="match status" value="1"/>
</dbReference>
<comment type="catalytic activity">
    <reaction evidence="7 8">
        <text>(S)-lactate + NAD(+) = pyruvate + NADH + H(+)</text>
        <dbReference type="Rhea" id="RHEA:23444"/>
        <dbReference type="ChEBI" id="CHEBI:15361"/>
        <dbReference type="ChEBI" id="CHEBI:15378"/>
        <dbReference type="ChEBI" id="CHEBI:16651"/>
        <dbReference type="ChEBI" id="CHEBI:57540"/>
        <dbReference type="ChEBI" id="CHEBI:57945"/>
        <dbReference type="EC" id="1.1.1.27"/>
    </reaction>
</comment>
<feature type="binding site" evidence="10">
    <location>
        <position position="100"/>
    </location>
    <ligand>
        <name>NAD(+)</name>
        <dbReference type="ChEBI" id="CHEBI:57540"/>
    </ligand>
</feature>
<dbReference type="HAMAP" id="MF_00488">
    <property type="entry name" value="Lactate_dehydrog"/>
    <property type="match status" value="1"/>
</dbReference>
<dbReference type="OrthoDB" id="9802969at2"/>
<dbReference type="EC" id="1.1.1.27" evidence="3 8"/>
<keyword evidence="8" id="KW-0597">Phosphoprotein</keyword>
<dbReference type="Gene3D" id="3.40.50.720">
    <property type="entry name" value="NAD(P)-binding Rossmann-like Domain"/>
    <property type="match status" value="1"/>
</dbReference>
<dbReference type="RefSeq" id="WP_090797244.1">
    <property type="nucleotide sequence ID" value="NZ_FMYI01000014.1"/>
</dbReference>
<comment type="subunit">
    <text evidence="8">Homotetramer.</text>
</comment>
<dbReference type="AlphaFoldDB" id="A0A1G6N3G4"/>
<dbReference type="UniPathway" id="UPA00554">
    <property type="reaction ID" value="UER00611"/>
</dbReference>
<evidence type="ECO:0000259" key="11">
    <source>
        <dbReference type="Pfam" id="PF00056"/>
    </source>
</evidence>
<dbReference type="PROSITE" id="PS00064">
    <property type="entry name" value="L_LDH"/>
    <property type="match status" value="1"/>
</dbReference>
<feature type="binding site" evidence="8">
    <location>
        <position position="19"/>
    </location>
    <ligand>
        <name>NAD(+)</name>
        <dbReference type="ChEBI" id="CHEBI:57540"/>
    </ligand>
</feature>
<gene>
    <name evidence="8" type="primary">ldh</name>
    <name evidence="13" type="ORF">SAMN05421734_1147</name>
</gene>
<dbReference type="Gene3D" id="3.90.110.10">
    <property type="entry name" value="Lactate dehydrogenase/glycoside hydrolase, family 4, C-terminal"/>
    <property type="match status" value="1"/>
</dbReference>
<keyword evidence="4 8" id="KW-0021">Allosteric enzyme</keyword>
<dbReference type="InterPro" id="IPR036291">
    <property type="entry name" value="NAD(P)-bd_dom_sf"/>
</dbReference>
<reference evidence="14" key="1">
    <citation type="submission" date="2016-09" db="EMBL/GenBank/DDBJ databases">
        <authorList>
            <person name="Varghese N."/>
            <person name="Submissions S."/>
        </authorList>
    </citation>
    <scope>NUCLEOTIDE SEQUENCE [LARGE SCALE GENOMIC DNA]</scope>
    <source>
        <strain evidence="14">S5</strain>
    </source>
</reference>
<evidence type="ECO:0000256" key="5">
    <source>
        <dbReference type="ARBA" id="ARBA00023002"/>
    </source>
</evidence>
<comment type="pathway">
    <text evidence="1 8">Fermentation; pyruvate fermentation to lactate; (S)-lactate from pyruvate: step 1/1.</text>
</comment>
<organism evidence="13 14">
    <name type="scientific">Pelagirhabdus alkalitolerans</name>
    <dbReference type="NCBI Taxonomy" id="1612202"/>
    <lineage>
        <taxon>Bacteria</taxon>
        <taxon>Bacillati</taxon>
        <taxon>Bacillota</taxon>
        <taxon>Bacilli</taxon>
        <taxon>Bacillales</taxon>
        <taxon>Bacillaceae</taxon>
        <taxon>Pelagirhabdus</taxon>
    </lineage>
</organism>